<dbReference type="OrthoDB" id="9813719at2"/>
<gene>
    <name evidence="4" type="ORF">EUA06_16905</name>
</gene>
<dbReference type="RefSeq" id="WP_129477950.1">
    <property type="nucleotide sequence ID" value="NZ_SDWS01000008.1"/>
</dbReference>
<evidence type="ECO:0000313" key="5">
    <source>
        <dbReference type="Proteomes" id="UP000291838"/>
    </source>
</evidence>
<dbReference type="Proteomes" id="UP000291838">
    <property type="component" value="Unassembled WGS sequence"/>
</dbReference>
<protein>
    <submittedName>
        <fullName evidence="4">Fic family protein</fullName>
    </submittedName>
</protein>
<evidence type="ECO:0000256" key="1">
    <source>
        <dbReference type="PIRSR" id="PIRSR640198-1"/>
    </source>
</evidence>
<accession>A0A4V1RJL1</accession>
<proteinExistence type="predicted"/>
<feature type="active site" evidence="1">
    <location>
        <position position="191"/>
    </location>
</feature>
<evidence type="ECO:0000259" key="3">
    <source>
        <dbReference type="PROSITE" id="PS51459"/>
    </source>
</evidence>
<dbReference type="GO" id="GO:0005524">
    <property type="term" value="F:ATP binding"/>
    <property type="evidence" value="ECO:0007669"/>
    <property type="project" value="UniProtKB-KW"/>
</dbReference>
<comment type="caution">
    <text evidence="4">The sequence shown here is derived from an EMBL/GenBank/DDBJ whole genome shotgun (WGS) entry which is preliminary data.</text>
</comment>
<dbReference type="InterPro" id="IPR040198">
    <property type="entry name" value="Fido_containing"/>
</dbReference>
<name>A0A4V1RJL1_9ACTN</name>
<dbReference type="SUPFAM" id="SSF140931">
    <property type="entry name" value="Fic-like"/>
    <property type="match status" value="1"/>
</dbReference>
<evidence type="ECO:0000256" key="2">
    <source>
        <dbReference type="PIRSR" id="PIRSR640198-2"/>
    </source>
</evidence>
<dbReference type="PANTHER" id="PTHR13504:SF38">
    <property type="entry name" value="FIDO DOMAIN-CONTAINING PROTEIN"/>
    <property type="match status" value="1"/>
</dbReference>
<dbReference type="Gene3D" id="1.10.3290.10">
    <property type="entry name" value="Fido-like domain"/>
    <property type="match status" value="1"/>
</dbReference>
<sequence>MTSLFATPDPDLEDQQVIGEIHETRASLADYLRVPKRWNGLLRRTSTARAIQGSNTIEGYTVSEEDAVAAVDDEPPLGADEETWLEIIAYRRVLTYVLNVATEPGFVIDEAVLRSMHFMLLDHDLSKTPGRYRTSEIFVRDDKRGVNVYAGPEGELVPELMRALSESLSNPTSDDPLVRGAMAHLDLVMIHPFRDGNGRMARALQTMVLAQDQVVEPTFSSIEEWLGNNTQDYYDVLAATGRGAWNPGNDATLWVKFNLRAHHMQAQTMRRRFDEAEIQWRRIDELVATHRLNERIGAALFDALIGLRVTRPSYVKLTDLDERTATRDLVNAANLGLLEARGERRGRHYVAGEPLRQIQTDLRSSRKPLDDPYPTLLGEIRRALP</sequence>
<keyword evidence="2" id="KW-0067">ATP-binding</keyword>
<dbReference type="InterPro" id="IPR036597">
    <property type="entry name" value="Fido-like_dom_sf"/>
</dbReference>
<keyword evidence="2" id="KW-0547">Nucleotide-binding</keyword>
<dbReference type="AlphaFoldDB" id="A0A4V1RJL1"/>
<organism evidence="4 5">
    <name type="scientific">Nocardioides glacieisoli</name>
    <dbReference type="NCBI Taxonomy" id="1168730"/>
    <lineage>
        <taxon>Bacteria</taxon>
        <taxon>Bacillati</taxon>
        <taxon>Actinomycetota</taxon>
        <taxon>Actinomycetes</taxon>
        <taxon>Propionibacteriales</taxon>
        <taxon>Nocardioidaceae</taxon>
        <taxon>Nocardioides</taxon>
    </lineage>
</organism>
<dbReference type="PROSITE" id="PS51459">
    <property type="entry name" value="FIDO"/>
    <property type="match status" value="1"/>
</dbReference>
<keyword evidence="5" id="KW-1185">Reference proteome</keyword>
<dbReference type="EMBL" id="SDWS01000008">
    <property type="protein sequence ID" value="RYB89162.1"/>
    <property type="molecule type" value="Genomic_DNA"/>
</dbReference>
<dbReference type="PANTHER" id="PTHR13504">
    <property type="entry name" value="FIDO DOMAIN-CONTAINING PROTEIN DDB_G0283145"/>
    <property type="match status" value="1"/>
</dbReference>
<reference evidence="4 5" key="1">
    <citation type="submission" date="2019-01" db="EMBL/GenBank/DDBJ databases">
        <title>Novel species of Nocardioides.</title>
        <authorList>
            <person name="Liu Q."/>
            <person name="Xin Y.-H."/>
        </authorList>
    </citation>
    <scope>NUCLEOTIDE SEQUENCE [LARGE SCALE GENOMIC DNA]</scope>
    <source>
        <strain evidence="4 5">HLT3-15</strain>
    </source>
</reference>
<dbReference type="Pfam" id="PF02661">
    <property type="entry name" value="Fic"/>
    <property type="match status" value="1"/>
</dbReference>
<feature type="binding site" evidence="2">
    <location>
        <begin position="195"/>
        <end position="202"/>
    </location>
    <ligand>
        <name>ATP</name>
        <dbReference type="ChEBI" id="CHEBI:30616"/>
    </ligand>
</feature>
<feature type="domain" description="Fido" evidence="3">
    <location>
        <begin position="108"/>
        <end position="260"/>
    </location>
</feature>
<evidence type="ECO:0000313" key="4">
    <source>
        <dbReference type="EMBL" id="RYB89162.1"/>
    </source>
</evidence>
<dbReference type="InterPro" id="IPR003812">
    <property type="entry name" value="Fido"/>
</dbReference>